<keyword evidence="1" id="KW-0614">Plasmid</keyword>
<dbReference type="AlphaFoldDB" id="A0A249MZZ6"/>
<dbReference type="Proteomes" id="UP000217141">
    <property type="component" value="Plasmid p2"/>
</dbReference>
<geneLocation type="plasmid" evidence="1 2">
    <name>p2</name>
</geneLocation>
<dbReference type="SUPFAM" id="SSF55729">
    <property type="entry name" value="Acyl-CoA N-acyltransferases (Nat)"/>
    <property type="match status" value="1"/>
</dbReference>
<name>A0A249MZZ6_SPHXE</name>
<organism evidence="1 2">
    <name type="scientific">Sphingobium xenophagum</name>
    <dbReference type="NCBI Taxonomy" id="121428"/>
    <lineage>
        <taxon>Bacteria</taxon>
        <taxon>Pseudomonadati</taxon>
        <taxon>Pseudomonadota</taxon>
        <taxon>Alphaproteobacteria</taxon>
        <taxon>Sphingomonadales</taxon>
        <taxon>Sphingomonadaceae</taxon>
        <taxon>Sphingobium</taxon>
    </lineage>
</organism>
<reference evidence="1 2" key="1">
    <citation type="submission" date="2017-08" db="EMBL/GenBank/DDBJ databases">
        <title>Whole Genome Sequence of Sphingobium hydrophobicum C1: Insights into Adaption to the Electronic-waste Contaminated Sediment.</title>
        <authorList>
            <person name="Song D."/>
            <person name="Chen X."/>
            <person name="Xu M."/>
        </authorList>
    </citation>
    <scope>NUCLEOTIDE SEQUENCE [LARGE SCALE GENOMIC DNA]</scope>
    <source>
        <strain evidence="1 2">C1</strain>
        <plasmid evidence="1 2">p2</plasmid>
    </source>
</reference>
<dbReference type="RefSeq" id="WP_011950469.1">
    <property type="nucleotide sequence ID" value="NZ_CP022748.1"/>
</dbReference>
<sequence>MANEHELVADSRVVATWIEGWTIARETPPPVEDHGGFRVDVGWPQQRTRYVFTDISPALHELATTIEEPWVFLKACVSATAMRVALPEHWVIQPPGFMMKYRRIMPGDSAPPDGYLLDAAEPRPIVIVRALTPSGALVAIGRVVRVGEFAIYDRIETNAAHRRRGLARTVMKKLESIARIMVRRGRCWSPLQRVAVSMHP</sequence>
<dbReference type="KEGG" id="shyd:CJD35_20145"/>
<evidence type="ECO:0000313" key="1">
    <source>
        <dbReference type="EMBL" id="ASY46805.1"/>
    </source>
</evidence>
<dbReference type="InterPro" id="IPR016181">
    <property type="entry name" value="Acyl_CoA_acyltransferase"/>
</dbReference>
<dbReference type="EMBL" id="CP022748">
    <property type="protein sequence ID" value="ASY46805.1"/>
    <property type="molecule type" value="Genomic_DNA"/>
</dbReference>
<evidence type="ECO:0008006" key="3">
    <source>
        <dbReference type="Google" id="ProtNLM"/>
    </source>
</evidence>
<proteinExistence type="predicted"/>
<evidence type="ECO:0000313" key="2">
    <source>
        <dbReference type="Proteomes" id="UP000217141"/>
    </source>
</evidence>
<protein>
    <recommendedName>
        <fullName evidence="3">N-acetyltransferase domain-containing protein</fullName>
    </recommendedName>
</protein>
<accession>A0A249MZZ6</accession>
<gene>
    <name evidence="1" type="ORF">CJD35_20145</name>
</gene>